<feature type="domain" description="Methyltransferase" evidence="1">
    <location>
        <begin position="69"/>
        <end position="163"/>
    </location>
</feature>
<protein>
    <recommendedName>
        <fullName evidence="1">Methyltransferase domain-containing protein</fullName>
    </recommendedName>
</protein>
<accession>A0A261F4H8</accession>
<keyword evidence="3" id="KW-1185">Reference proteome</keyword>
<proteinExistence type="predicted"/>
<reference evidence="2 3" key="1">
    <citation type="journal article" date="2017" name="BMC Genomics">
        <title>Comparative genomic and phylogenomic analyses of the Bifidobacteriaceae family.</title>
        <authorList>
            <person name="Lugli G.A."/>
            <person name="Milani C."/>
            <person name="Turroni F."/>
            <person name="Duranti S."/>
            <person name="Mancabelli L."/>
            <person name="Mangifesta M."/>
            <person name="Ferrario C."/>
            <person name="Modesto M."/>
            <person name="Mattarelli P."/>
            <person name="Jiri K."/>
            <person name="van Sinderen D."/>
            <person name="Ventura M."/>
        </authorList>
    </citation>
    <scope>NUCLEOTIDE SEQUENCE [LARGE SCALE GENOMIC DNA]</scope>
    <source>
        <strain evidence="2 3">DSM 24744</strain>
    </source>
</reference>
<dbReference type="CDD" id="cd02440">
    <property type="entry name" value="AdoMet_MTases"/>
    <property type="match status" value="1"/>
</dbReference>
<dbReference type="Pfam" id="PF13649">
    <property type="entry name" value="Methyltransf_25"/>
    <property type="match status" value="1"/>
</dbReference>
<organism evidence="2 3">
    <name type="scientific">Pseudoscardovia suis</name>
    <dbReference type="NCBI Taxonomy" id="987063"/>
    <lineage>
        <taxon>Bacteria</taxon>
        <taxon>Bacillati</taxon>
        <taxon>Actinomycetota</taxon>
        <taxon>Actinomycetes</taxon>
        <taxon>Bifidobacteriales</taxon>
        <taxon>Bifidobacteriaceae</taxon>
        <taxon>Pseudoscardovia</taxon>
    </lineage>
</organism>
<evidence type="ECO:0000313" key="2">
    <source>
        <dbReference type="EMBL" id="OZG54001.1"/>
    </source>
</evidence>
<dbReference type="AlphaFoldDB" id="A0A261F4H8"/>
<evidence type="ECO:0000313" key="3">
    <source>
        <dbReference type="Proteomes" id="UP000216454"/>
    </source>
</evidence>
<evidence type="ECO:0000259" key="1">
    <source>
        <dbReference type="Pfam" id="PF13649"/>
    </source>
</evidence>
<dbReference type="EMBL" id="MWWQ01000001">
    <property type="protein sequence ID" value="OZG54001.1"/>
    <property type="molecule type" value="Genomic_DNA"/>
</dbReference>
<sequence length="273" mass="30335">MCEQYAWQTEVLREAVCAIVSHARLHDMYSGDGARLYHAASEHDNAELDSVLSACIPEIRDHDDRLRAVDLCAGSGRITAELSVLGIEEVIAVDISDDLLAILDQRALPNVTSVRSDAIAWLSRQPTDSLDIATIAAGSLRLFGREQRIALFSQLHRVLHAGGLFWFSHEYVSQPRNIFLPCEMNVAGGRLSAIFFSCPSRYQDEQGAVNGYWVTSMEDSSADLYLSWVRQIDASDLQYELGLAGFDGARVATRTTPRRMAGGRTMMYFSVRK</sequence>
<dbReference type="InterPro" id="IPR041698">
    <property type="entry name" value="Methyltransf_25"/>
</dbReference>
<dbReference type="Gene3D" id="3.40.50.150">
    <property type="entry name" value="Vaccinia Virus protein VP39"/>
    <property type="match status" value="1"/>
</dbReference>
<dbReference type="RefSeq" id="WP_094690448.1">
    <property type="nucleotide sequence ID" value="NZ_MWWQ01000001.1"/>
</dbReference>
<name>A0A261F4H8_9BIFI</name>
<gene>
    <name evidence="2" type="ORF">PSSU_0104</name>
</gene>
<comment type="caution">
    <text evidence="2">The sequence shown here is derived from an EMBL/GenBank/DDBJ whole genome shotgun (WGS) entry which is preliminary data.</text>
</comment>
<dbReference type="InterPro" id="IPR029063">
    <property type="entry name" value="SAM-dependent_MTases_sf"/>
</dbReference>
<dbReference type="Proteomes" id="UP000216454">
    <property type="component" value="Unassembled WGS sequence"/>
</dbReference>
<dbReference type="OrthoDB" id="4298081at2"/>
<dbReference type="SUPFAM" id="SSF53335">
    <property type="entry name" value="S-adenosyl-L-methionine-dependent methyltransferases"/>
    <property type="match status" value="1"/>
</dbReference>